<evidence type="ECO:0000313" key="2">
    <source>
        <dbReference type="Proteomes" id="UP000016935"/>
    </source>
</evidence>
<dbReference type="EMBL" id="KB908592">
    <property type="protein sequence ID" value="EOA86842.1"/>
    <property type="molecule type" value="Genomic_DNA"/>
</dbReference>
<reference evidence="1 2" key="1">
    <citation type="journal article" date="2012" name="PLoS Pathog.">
        <title>Diverse lifestyles and strategies of plant pathogenesis encoded in the genomes of eighteen Dothideomycetes fungi.</title>
        <authorList>
            <person name="Ohm R.A."/>
            <person name="Feau N."/>
            <person name="Henrissat B."/>
            <person name="Schoch C.L."/>
            <person name="Horwitz B.A."/>
            <person name="Barry K.W."/>
            <person name="Condon B.J."/>
            <person name="Copeland A.C."/>
            <person name="Dhillon B."/>
            <person name="Glaser F."/>
            <person name="Hesse C.N."/>
            <person name="Kosti I."/>
            <person name="LaButti K."/>
            <person name="Lindquist E.A."/>
            <person name="Lucas S."/>
            <person name="Salamov A.A."/>
            <person name="Bradshaw R.E."/>
            <person name="Ciuffetti L."/>
            <person name="Hamelin R.C."/>
            <person name="Kema G.H.J."/>
            <person name="Lawrence C."/>
            <person name="Scott J.A."/>
            <person name="Spatafora J.W."/>
            <person name="Turgeon B.G."/>
            <person name="de Wit P.J.G.M."/>
            <person name="Zhong S."/>
            <person name="Goodwin S.B."/>
            <person name="Grigoriev I.V."/>
        </authorList>
    </citation>
    <scope>NUCLEOTIDE SEQUENCE [LARGE SCALE GENOMIC DNA]</scope>
    <source>
        <strain evidence="2">28A</strain>
    </source>
</reference>
<dbReference type="Proteomes" id="UP000016935">
    <property type="component" value="Unassembled WGS sequence"/>
</dbReference>
<dbReference type="HOGENOM" id="CLU_060605_0_0_1"/>
<dbReference type="PANTHER" id="PTHR35040">
    <property type="match status" value="1"/>
</dbReference>
<protein>
    <recommendedName>
        <fullName evidence="3">Cell surface protein</fullName>
    </recommendedName>
</protein>
<dbReference type="Pfam" id="PF12138">
    <property type="entry name" value="Spherulin4"/>
    <property type="match status" value="1"/>
</dbReference>
<dbReference type="OrthoDB" id="5342184at2759"/>
<reference evidence="1 2" key="2">
    <citation type="journal article" date="2013" name="PLoS Genet.">
        <title>Comparative genome structure, secondary metabolite, and effector coding capacity across Cochliobolus pathogens.</title>
        <authorList>
            <person name="Condon B.J."/>
            <person name="Leng Y."/>
            <person name="Wu D."/>
            <person name="Bushley K.E."/>
            <person name="Ohm R.A."/>
            <person name="Otillar R."/>
            <person name="Martin J."/>
            <person name="Schackwitz W."/>
            <person name="Grimwood J."/>
            <person name="MohdZainudin N."/>
            <person name="Xue C."/>
            <person name="Wang R."/>
            <person name="Manning V.A."/>
            <person name="Dhillon B."/>
            <person name="Tu Z.J."/>
            <person name="Steffenson B.J."/>
            <person name="Salamov A."/>
            <person name="Sun H."/>
            <person name="Lowry S."/>
            <person name="LaButti K."/>
            <person name="Han J."/>
            <person name="Copeland A."/>
            <person name="Lindquist E."/>
            <person name="Barry K."/>
            <person name="Schmutz J."/>
            <person name="Baker S.E."/>
            <person name="Ciuffetti L.M."/>
            <person name="Grigoriev I.V."/>
            <person name="Zhong S."/>
            <person name="Turgeon B.G."/>
        </authorList>
    </citation>
    <scope>NUCLEOTIDE SEQUENCE [LARGE SCALE GENOMIC DNA]</scope>
    <source>
        <strain evidence="2">28A</strain>
    </source>
</reference>
<evidence type="ECO:0008006" key="3">
    <source>
        <dbReference type="Google" id="ProtNLM"/>
    </source>
</evidence>
<keyword evidence="2" id="KW-1185">Reference proteome</keyword>
<organism evidence="1 2">
    <name type="scientific">Exserohilum turcicum (strain 28A)</name>
    <name type="common">Northern leaf blight fungus</name>
    <name type="synonym">Setosphaeria turcica</name>
    <dbReference type="NCBI Taxonomy" id="671987"/>
    <lineage>
        <taxon>Eukaryota</taxon>
        <taxon>Fungi</taxon>
        <taxon>Dikarya</taxon>
        <taxon>Ascomycota</taxon>
        <taxon>Pezizomycotina</taxon>
        <taxon>Dothideomycetes</taxon>
        <taxon>Pleosporomycetidae</taxon>
        <taxon>Pleosporales</taxon>
        <taxon>Pleosporineae</taxon>
        <taxon>Pleosporaceae</taxon>
        <taxon>Exserohilum</taxon>
    </lineage>
</organism>
<dbReference type="RefSeq" id="XP_008025033.1">
    <property type="nucleotide sequence ID" value="XM_008026842.1"/>
</dbReference>
<dbReference type="eggNOG" id="ENOG502S3WN">
    <property type="taxonomic scope" value="Eukaryota"/>
</dbReference>
<dbReference type="AlphaFoldDB" id="R0KFF5"/>
<proteinExistence type="predicted"/>
<name>R0KFF5_EXST2</name>
<gene>
    <name evidence="1" type="ORF">SETTUDRAFT_31155</name>
</gene>
<evidence type="ECO:0000313" key="1">
    <source>
        <dbReference type="EMBL" id="EOA86842.1"/>
    </source>
</evidence>
<dbReference type="PANTHER" id="PTHR35040:SF9">
    <property type="entry name" value="4-LIKE CELL SURFACE PROTEIN, PUTATIVE (AFU_ORTHOLOGUE AFUA_4G14080)-RELATED"/>
    <property type="match status" value="1"/>
</dbReference>
<sequence>MPPLPQSKILLPLYIYPNPGAWEPLYTAVSQHPQLEFLVIINPNSGPGSAPWWPNEDYVREIPRLNALPNVTTLGYVRATYCKRPHGDICGDIETYAERGRNDERMKVDGVFVDETVNLFSAEAKKYLDGIDDKVQSAGFSGKRMVIHNPGTAVNAGLAAPGPDITVIVETSYEHFMSKEYRDWLATSPYDRSRTAYMVHSVPEAEVEPLTKALRTRAEYLFVTSATCEFYEKFGTSWMRFVAAMVEQ</sequence>
<dbReference type="GeneID" id="19403516"/>
<dbReference type="InterPro" id="IPR021986">
    <property type="entry name" value="Spherulin4"/>
</dbReference>
<accession>R0KFF5</accession>